<proteinExistence type="predicted"/>
<feature type="signal peptide" evidence="1">
    <location>
        <begin position="1"/>
        <end position="18"/>
    </location>
</feature>
<keyword evidence="2" id="KW-0030">Aminoacyl-tRNA synthetase</keyword>
<evidence type="ECO:0000313" key="4">
    <source>
        <dbReference type="Proteomes" id="UP000030765"/>
    </source>
</evidence>
<feature type="chain" id="PRO_5010759866" evidence="1">
    <location>
        <begin position="19"/>
        <end position="56"/>
    </location>
</feature>
<reference evidence="3" key="2">
    <citation type="submission" date="2020-05" db="UniProtKB">
        <authorList>
            <consortium name="EnsemblMetazoa"/>
        </authorList>
    </citation>
    <scope>IDENTIFICATION</scope>
</reference>
<dbReference type="EMBL" id="ATLV01015100">
    <property type="status" value="NOT_ANNOTATED_CDS"/>
    <property type="molecule type" value="Genomic_DNA"/>
</dbReference>
<dbReference type="VEuPathDB" id="VectorBase:ASIC007503"/>
<evidence type="ECO:0000256" key="1">
    <source>
        <dbReference type="SAM" id="SignalP"/>
    </source>
</evidence>
<keyword evidence="2" id="KW-0436">Ligase</keyword>
<dbReference type="EMBL" id="KE525002">
    <property type="protein sequence ID" value="KFB40044.1"/>
    <property type="molecule type" value="Genomic_DNA"/>
</dbReference>
<evidence type="ECO:0000313" key="3">
    <source>
        <dbReference type="EnsemblMetazoa" id="ASIC007503-PA"/>
    </source>
</evidence>
<accession>A0A084VQ00</accession>
<reference evidence="2 4" key="1">
    <citation type="journal article" date="2014" name="BMC Genomics">
        <title>Genome sequence of Anopheles sinensis provides insight into genetics basis of mosquito competence for malaria parasites.</title>
        <authorList>
            <person name="Zhou D."/>
            <person name="Zhang D."/>
            <person name="Ding G."/>
            <person name="Shi L."/>
            <person name="Hou Q."/>
            <person name="Ye Y."/>
            <person name="Xu Y."/>
            <person name="Zhou H."/>
            <person name="Xiong C."/>
            <person name="Li S."/>
            <person name="Yu J."/>
            <person name="Hong S."/>
            <person name="Yu X."/>
            <person name="Zou P."/>
            <person name="Chen C."/>
            <person name="Chang X."/>
            <person name="Wang W."/>
            <person name="Lv Y."/>
            <person name="Sun Y."/>
            <person name="Ma L."/>
            <person name="Shen B."/>
            <person name="Zhu C."/>
        </authorList>
    </citation>
    <scope>NUCLEOTIDE SEQUENCE [LARGE SCALE GENOMIC DNA]</scope>
</reference>
<keyword evidence="4" id="KW-1185">Reference proteome</keyword>
<dbReference type="GO" id="GO:0004812">
    <property type="term" value="F:aminoacyl-tRNA ligase activity"/>
    <property type="evidence" value="ECO:0007669"/>
    <property type="project" value="UniProtKB-KW"/>
</dbReference>
<sequence length="56" mass="5926">MKLPALLFGLGLITGVLSQGFGPQPPPFRPKPVRDAIFLHRALCNGFGDVPKPDAG</sequence>
<keyword evidence="1" id="KW-0732">Signal</keyword>
<evidence type="ECO:0000313" key="2">
    <source>
        <dbReference type="EMBL" id="KFB40044.1"/>
    </source>
</evidence>
<protein>
    <submittedName>
        <fullName evidence="2 3">Glutaminyl-trna synthetase-like protein</fullName>
    </submittedName>
</protein>
<organism evidence="2">
    <name type="scientific">Anopheles sinensis</name>
    <name type="common">Mosquito</name>
    <dbReference type="NCBI Taxonomy" id="74873"/>
    <lineage>
        <taxon>Eukaryota</taxon>
        <taxon>Metazoa</taxon>
        <taxon>Ecdysozoa</taxon>
        <taxon>Arthropoda</taxon>
        <taxon>Hexapoda</taxon>
        <taxon>Insecta</taxon>
        <taxon>Pterygota</taxon>
        <taxon>Neoptera</taxon>
        <taxon>Endopterygota</taxon>
        <taxon>Diptera</taxon>
        <taxon>Nematocera</taxon>
        <taxon>Culicoidea</taxon>
        <taxon>Culicidae</taxon>
        <taxon>Anophelinae</taxon>
        <taxon>Anopheles</taxon>
    </lineage>
</organism>
<name>A0A084VQ00_ANOSI</name>
<dbReference type="Proteomes" id="UP000030765">
    <property type="component" value="Unassembled WGS sequence"/>
</dbReference>
<gene>
    <name evidence="2" type="ORF">ZHAS_00007503</name>
</gene>
<dbReference type="EnsemblMetazoa" id="ASIC007503-RA">
    <property type="protein sequence ID" value="ASIC007503-PA"/>
    <property type="gene ID" value="ASIC007503"/>
</dbReference>
<dbReference type="AlphaFoldDB" id="A0A084VQ00"/>